<evidence type="ECO:0000313" key="2">
    <source>
        <dbReference type="Proteomes" id="UP000191933"/>
    </source>
</evidence>
<reference evidence="1 2" key="1">
    <citation type="submission" date="2016-01" db="EMBL/GenBank/DDBJ databases">
        <authorList>
            <person name="Regsiter A."/>
            <person name="william w."/>
        </authorList>
    </citation>
    <scope>NUCLEOTIDE SEQUENCE [LARGE SCALE GENOMIC DNA]</scope>
    <source>
        <strain evidence="1 2">CFBP 5494</strain>
    </source>
</reference>
<accession>A0A9W5EZG5</accession>
<name>A0A9W5EZG5_9HYPH</name>
<gene>
    <name evidence="1" type="ORF">AGR2A_Cc140076</name>
</gene>
<comment type="caution">
    <text evidence="1">The sequence shown here is derived from an EMBL/GenBank/DDBJ whole genome shotgun (WGS) entry which is preliminary data.</text>
</comment>
<evidence type="ECO:0000313" key="1">
    <source>
        <dbReference type="EMBL" id="CUW88486.1"/>
    </source>
</evidence>
<dbReference type="EMBL" id="FBVY01000006">
    <property type="protein sequence ID" value="CUW88486.1"/>
    <property type="molecule type" value="Genomic_DNA"/>
</dbReference>
<proteinExistence type="predicted"/>
<dbReference type="Proteomes" id="UP000191933">
    <property type="component" value="Unassembled WGS sequence"/>
</dbReference>
<dbReference type="RefSeq" id="WP_080822902.1">
    <property type="nucleotide sequence ID" value="NZ_LT009718.1"/>
</dbReference>
<sequence>MTADELNHIYGAIISPSAAIDIPEHWFPAIHEALAAFRDLPSSIRAFMIVTGIRDSDGLVIEIGAVPDLMPADGLQRIGEIVGTAQAAVKGSRH</sequence>
<protein>
    <submittedName>
        <fullName evidence="1">Uncharacterized protein</fullName>
    </submittedName>
</protein>
<keyword evidence="2" id="KW-1185">Reference proteome</keyword>
<organism evidence="1 2">
    <name type="scientific">Agrobacterium genomosp. 2 str. CFBP 5494</name>
    <dbReference type="NCBI Taxonomy" id="1183436"/>
    <lineage>
        <taxon>Bacteria</taxon>
        <taxon>Pseudomonadati</taxon>
        <taxon>Pseudomonadota</taxon>
        <taxon>Alphaproteobacteria</taxon>
        <taxon>Hyphomicrobiales</taxon>
        <taxon>Rhizobiaceae</taxon>
        <taxon>Rhizobium/Agrobacterium group</taxon>
        <taxon>Agrobacterium</taxon>
        <taxon>Agrobacterium tumefaciens complex</taxon>
    </lineage>
</organism>
<dbReference type="AlphaFoldDB" id="A0A9W5EZG5"/>